<name>A0A9Q1C8G4_HOLLE</name>
<accession>A0A9Q1C8G4</accession>
<evidence type="ECO:0000313" key="2">
    <source>
        <dbReference type="EMBL" id="KAJ8039876.1"/>
    </source>
</evidence>
<evidence type="ECO:0000259" key="1">
    <source>
        <dbReference type="Pfam" id="PF09350"/>
    </source>
</evidence>
<dbReference type="InterPro" id="IPR052573">
    <property type="entry name" value="DnaJ_C_subfamily_28"/>
</dbReference>
<feature type="domain" description="DnaJ homologue subfamily C member 28 conserved" evidence="1">
    <location>
        <begin position="182"/>
        <end position="247"/>
    </location>
</feature>
<dbReference type="PANTHER" id="PTHR39158:SF1">
    <property type="entry name" value="DNAJ HOMOLOG SUBFAMILY C MEMBER 28"/>
    <property type="match status" value="1"/>
</dbReference>
<keyword evidence="3" id="KW-1185">Reference proteome</keyword>
<organism evidence="2 3">
    <name type="scientific">Holothuria leucospilota</name>
    <name type="common">Black long sea cucumber</name>
    <name type="synonym">Mertensiothuria leucospilota</name>
    <dbReference type="NCBI Taxonomy" id="206669"/>
    <lineage>
        <taxon>Eukaryota</taxon>
        <taxon>Metazoa</taxon>
        <taxon>Echinodermata</taxon>
        <taxon>Eleutherozoa</taxon>
        <taxon>Echinozoa</taxon>
        <taxon>Holothuroidea</taxon>
        <taxon>Aspidochirotacea</taxon>
        <taxon>Aspidochirotida</taxon>
        <taxon>Holothuriidae</taxon>
        <taxon>Holothuria</taxon>
    </lineage>
</organism>
<dbReference type="Proteomes" id="UP001152320">
    <property type="component" value="Chromosome 6"/>
</dbReference>
<dbReference type="EMBL" id="JAIZAY010000006">
    <property type="protein sequence ID" value="KAJ8039876.1"/>
    <property type="molecule type" value="Genomic_DNA"/>
</dbReference>
<dbReference type="SUPFAM" id="SSF46565">
    <property type="entry name" value="Chaperone J-domain"/>
    <property type="match status" value="1"/>
</dbReference>
<dbReference type="Pfam" id="PF09350">
    <property type="entry name" value="DJC28_CD"/>
    <property type="match status" value="1"/>
</dbReference>
<evidence type="ECO:0000313" key="3">
    <source>
        <dbReference type="Proteomes" id="UP001152320"/>
    </source>
</evidence>
<protein>
    <submittedName>
        <fullName evidence="2">DnaJ-like subfamily C member 28</fullName>
    </submittedName>
</protein>
<gene>
    <name evidence="2" type="ORF">HOLleu_14017</name>
</gene>
<comment type="caution">
    <text evidence="2">The sequence shown here is derived from an EMBL/GenBank/DDBJ whole genome shotgun (WGS) entry which is preliminary data.</text>
</comment>
<dbReference type="AlphaFoldDB" id="A0A9Q1C8G4"/>
<reference evidence="2" key="1">
    <citation type="submission" date="2021-10" db="EMBL/GenBank/DDBJ databases">
        <title>Tropical sea cucumber genome reveals ecological adaptation and Cuvierian tubules defense mechanism.</title>
        <authorList>
            <person name="Chen T."/>
        </authorList>
    </citation>
    <scope>NUCLEOTIDE SEQUENCE</scope>
    <source>
        <strain evidence="2">Nanhai2018</strain>
        <tissue evidence="2">Muscle</tissue>
    </source>
</reference>
<dbReference type="InterPro" id="IPR018961">
    <property type="entry name" value="DnaJ_homolog_subfam-C_membr-28"/>
</dbReference>
<proteinExistence type="predicted"/>
<dbReference type="PANTHER" id="PTHR39158">
    <property type="entry name" value="OS08G0560600 PROTEIN"/>
    <property type="match status" value="1"/>
</dbReference>
<sequence length="331" mass="37688">MWVTAECILFVGYNLKKHIHIGSPFFKQSVFTLSKSLDILDLSNDCSFNSLREKYAELAKIYYQDDGDEVSKAKKVSELQEAYKVVHTHLESKLGTDVDGELDFEETGNDHFVNYDTFSAGSPSQKEGGYVMQKILKAQSTVADHTVKNLTESDGDGNFVTHKQERSVKATTATASSSIEKMVDNFIQQYINQGDFENLPGKGKPLPPGADYWPFVDTTQYKLNQVMINNGAFPEFIALEKEIKARLANAKEQLFRARVKLGPEPLNSFNQKKWDDMLRSFEKSVKKINKIVEKFNMVVPVLRLQKAQIQAKKEVKEVLNKYDEYEQKKVT</sequence>
<dbReference type="OrthoDB" id="1922282at2759"/>
<dbReference type="InterPro" id="IPR036869">
    <property type="entry name" value="J_dom_sf"/>
</dbReference>